<dbReference type="AlphaFoldDB" id="A0A1V6UAA0"/>
<evidence type="ECO:0000259" key="2">
    <source>
        <dbReference type="Pfam" id="PF00248"/>
    </source>
</evidence>
<evidence type="ECO:0000313" key="4">
    <source>
        <dbReference type="Proteomes" id="UP000191500"/>
    </source>
</evidence>
<dbReference type="STRING" id="36646.A0A1V6UAA0"/>
<comment type="caution">
    <text evidence="3">The sequence shown here is derived from an EMBL/GenBank/DDBJ whole genome shotgun (WGS) entry which is preliminary data.</text>
</comment>
<dbReference type="Pfam" id="PF00248">
    <property type="entry name" value="Aldo_ket_red"/>
    <property type="match status" value="1"/>
</dbReference>
<dbReference type="GO" id="GO:0016491">
    <property type="term" value="F:oxidoreductase activity"/>
    <property type="evidence" value="ECO:0007669"/>
    <property type="project" value="UniProtKB-KW"/>
</dbReference>
<sequence length="299" mass="33828">MTSQKYSDRFTPLTLSTRQEHPRLIYGTAFKGDKTYPLTASALAIGFRGLDSANYPTAYQESQVGNAIQQALKGGVKREELFVQSKFTPAWAHAEGKIPYSVDQPLEEQVRESIEQSFNNLQVEFIDAFLLHVPFEEEEDNIRAWRVFESFVPERIGVLGVSNFPLPAFEKLFHQATIKPEIVQNRLHEKNGYDTRLREFLGKNGVLYQAFHLLKANKAVISSDLVARFSKELSVDKEIGFYLLVLSLGKVSVVNGTTSEANMLKDIETANRIFAEEKTVNAIKSYIGEFEDLLQNVII</sequence>
<gene>
    <name evidence="3" type="ORF">PENCOP_c013G02683</name>
</gene>
<protein>
    <recommendedName>
        <fullName evidence="2">NADP-dependent oxidoreductase domain-containing protein</fullName>
    </recommendedName>
</protein>
<accession>A0A1V6UAA0</accession>
<dbReference type="Gene3D" id="3.20.20.100">
    <property type="entry name" value="NADP-dependent oxidoreductase domain"/>
    <property type="match status" value="1"/>
</dbReference>
<dbReference type="Proteomes" id="UP000191500">
    <property type="component" value="Unassembled WGS sequence"/>
</dbReference>
<proteinExistence type="predicted"/>
<name>A0A1V6UAA0_9EURO</name>
<dbReference type="PANTHER" id="PTHR43827:SF8">
    <property type="entry name" value="ALDO_KETO REDUCTASE FAMILY PROTEIN"/>
    <property type="match status" value="1"/>
</dbReference>
<dbReference type="EMBL" id="MDDG01000013">
    <property type="protein sequence ID" value="OQE35407.1"/>
    <property type="molecule type" value="Genomic_DNA"/>
</dbReference>
<feature type="domain" description="NADP-dependent oxidoreductase" evidence="2">
    <location>
        <begin position="31"/>
        <end position="214"/>
    </location>
</feature>
<evidence type="ECO:0000313" key="3">
    <source>
        <dbReference type="EMBL" id="OQE35407.1"/>
    </source>
</evidence>
<keyword evidence="1" id="KW-0560">Oxidoreductase</keyword>
<dbReference type="InterPro" id="IPR023210">
    <property type="entry name" value="NADP_OxRdtase_dom"/>
</dbReference>
<dbReference type="InterPro" id="IPR036812">
    <property type="entry name" value="NAD(P)_OxRdtase_dom_sf"/>
</dbReference>
<evidence type="ECO:0000256" key="1">
    <source>
        <dbReference type="ARBA" id="ARBA00023002"/>
    </source>
</evidence>
<dbReference type="SUPFAM" id="SSF51430">
    <property type="entry name" value="NAD(P)-linked oxidoreductase"/>
    <property type="match status" value="1"/>
</dbReference>
<dbReference type="PANTHER" id="PTHR43827">
    <property type="entry name" value="2,5-DIKETO-D-GLUCONIC ACID REDUCTASE"/>
    <property type="match status" value="1"/>
</dbReference>
<organism evidence="3 4">
    <name type="scientific">Penicillium coprophilum</name>
    <dbReference type="NCBI Taxonomy" id="36646"/>
    <lineage>
        <taxon>Eukaryota</taxon>
        <taxon>Fungi</taxon>
        <taxon>Dikarya</taxon>
        <taxon>Ascomycota</taxon>
        <taxon>Pezizomycotina</taxon>
        <taxon>Eurotiomycetes</taxon>
        <taxon>Eurotiomycetidae</taxon>
        <taxon>Eurotiales</taxon>
        <taxon>Aspergillaceae</taxon>
        <taxon>Penicillium</taxon>
    </lineage>
</organism>
<keyword evidence="4" id="KW-1185">Reference proteome</keyword>
<dbReference type="InterPro" id="IPR020471">
    <property type="entry name" value="AKR"/>
</dbReference>
<reference evidence="4" key="1">
    <citation type="journal article" date="2017" name="Nat. Microbiol.">
        <title>Global analysis of biosynthetic gene clusters reveals vast potential of secondary metabolite production in Penicillium species.</title>
        <authorList>
            <person name="Nielsen J.C."/>
            <person name="Grijseels S."/>
            <person name="Prigent S."/>
            <person name="Ji B."/>
            <person name="Dainat J."/>
            <person name="Nielsen K.F."/>
            <person name="Frisvad J.C."/>
            <person name="Workman M."/>
            <person name="Nielsen J."/>
        </authorList>
    </citation>
    <scope>NUCLEOTIDE SEQUENCE [LARGE SCALE GENOMIC DNA]</scope>
    <source>
        <strain evidence="4">IBT 31321</strain>
    </source>
</reference>